<comment type="caution">
    <text evidence="1">The sequence shown here is derived from an EMBL/GenBank/DDBJ whole genome shotgun (WGS) entry which is preliminary data.</text>
</comment>
<protein>
    <submittedName>
        <fullName evidence="1">Uncharacterized protein</fullName>
    </submittedName>
</protein>
<sequence length="108" mass="12582">MSLKSVNTTLSLINKLCIVKIAKRPYKKKLLNEILEIEKLAKGEDRRGPKALQNLKDFNIRSMIYNLAAVCEIKPSTLANSWKKLLMNDQFEPDTIRFKNEDFYKVLH</sequence>
<evidence type="ECO:0000313" key="1">
    <source>
        <dbReference type="EMBL" id="GFS63931.1"/>
    </source>
</evidence>
<dbReference type="EMBL" id="BMAV01027969">
    <property type="protein sequence ID" value="GFS63931.1"/>
    <property type="molecule type" value="Genomic_DNA"/>
</dbReference>
<proteinExistence type="predicted"/>
<dbReference type="OrthoDB" id="6607528at2759"/>
<organism evidence="1 2">
    <name type="scientific">Trichonephila inaurata madagascariensis</name>
    <dbReference type="NCBI Taxonomy" id="2747483"/>
    <lineage>
        <taxon>Eukaryota</taxon>
        <taxon>Metazoa</taxon>
        <taxon>Ecdysozoa</taxon>
        <taxon>Arthropoda</taxon>
        <taxon>Chelicerata</taxon>
        <taxon>Arachnida</taxon>
        <taxon>Araneae</taxon>
        <taxon>Araneomorphae</taxon>
        <taxon>Entelegynae</taxon>
        <taxon>Araneoidea</taxon>
        <taxon>Nephilidae</taxon>
        <taxon>Trichonephila</taxon>
        <taxon>Trichonephila inaurata</taxon>
    </lineage>
</organism>
<dbReference type="AlphaFoldDB" id="A0A8X6MK89"/>
<evidence type="ECO:0000313" key="2">
    <source>
        <dbReference type="Proteomes" id="UP000886998"/>
    </source>
</evidence>
<reference evidence="1" key="1">
    <citation type="submission" date="2020-08" db="EMBL/GenBank/DDBJ databases">
        <title>Multicomponent nature underlies the extraordinary mechanical properties of spider dragline silk.</title>
        <authorList>
            <person name="Kono N."/>
            <person name="Nakamura H."/>
            <person name="Mori M."/>
            <person name="Yoshida Y."/>
            <person name="Ohtoshi R."/>
            <person name="Malay A.D."/>
            <person name="Moran D.A.P."/>
            <person name="Tomita M."/>
            <person name="Numata K."/>
            <person name="Arakawa K."/>
        </authorList>
    </citation>
    <scope>NUCLEOTIDE SEQUENCE</scope>
</reference>
<accession>A0A8X6MK89</accession>
<keyword evidence="2" id="KW-1185">Reference proteome</keyword>
<gene>
    <name evidence="1" type="ORF">TNIN_13661</name>
</gene>
<name>A0A8X6MK89_9ARAC</name>
<dbReference type="Proteomes" id="UP000886998">
    <property type="component" value="Unassembled WGS sequence"/>
</dbReference>